<dbReference type="OrthoDB" id="10440050at2759"/>
<dbReference type="VEuPathDB" id="VectorBase:BGLAX_032637"/>
<name>A0A2C9KPG1_BIOGL</name>
<gene>
    <name evidence="1" type="primary">106054126</name>
</gene>
<dbReference type="RefSeq" id="XP_013065325.2">
    <property type="nucleotide sequence ID" value="XM_013209871.2"/>
</dbReference>
<organism evidence="1 2">
    <name type="scientific">Biomphalaria glabrata</name>
    <name type="common">Bloodfluke planorb</name>
    <name type="synonym">Freshwater snail</name>
    <dbReference type="NCBI Taxonomy" id="6526"/>
    <lineage>
        <taxon>Eukaryota</taxon>
        <taxon>Metazoa</taxon>
        <taxon>Spiralia</taxon>
        <taxon>Lophotrochozoa</taxon>
        <taxon>Mollusca</taxon>
        <taxon>Gastropoda</taxon>
        <taxon>Heterobranchia</taxon>
        <taxon>Euthyneura</taxon>
        <taxon>Panpulmonata</taxon>
        <taxon>Hygrophila</taxon>
        <taxon>Lymnaeoidea</taxon>
        <taxon>Planorbidae</taxon>
        <taxon>Biomphalaria</taxon>
    </lineage>
</organism>
<dbReference type="AlphaFoldDB" id="A0A2C9KPG1"/>
<accession>A0A2C9KPG1</accession>
<dbReference type="KEGG" id="bgt:106054126"/>
<proteinExistence type="predicted"/>
<reference evidence="1" key="1">
    <citation type="submission" date="2020-05" db="UniProtKB">
        <authorList>
            <consortium name="EnsemblMetazoa"/>
        </authorList>
    </citation>
    <scope>IDENTIFICATION</scope>
    <source>
        <strain evidence="1">BB02</strain>
    </source>
</reference>
<protein>
    <submittedName>
        <fullName evidence="1">Uncharacterized protein</fullName>
    </submittedName>
</protein>
<evidence type="ECO:0000313" key="2">
    <source>
        <dbReference type="Proteomes" id="UP000076420"/>
    </source>
</evidence>
<evidence type="ECO:0000313" key="1">
    <source>
        <dbReference type="EnsemblMetazoa" id="BGLB022052-PA"/>
    </source>
</evidence>
<dbReference type="EnsemblMetazoa" id="BGLB022052-RA">
    <property type="protein sequence ID" value="BGLB022052-PA"/>
    <property type="gene ID" value="BGLB022052"/>
</dbReference>
<dbReference type="VEuPathDB" id="VectorBase:BGLB022052"/>
<dbReference type="Proteomes" id="UP000076420">
    <property type="component" value="Unassembled WGS sequence"/>
</dbReference>
<sequence length="198" mass="22184">MISYMLDSNIMSVNIYSVVTGLLLPWLIHGQDPTTICQPPQIQVSFYNFLDMTYGIYSIDFTKSLAARVEALSQIRTVYDFKTFIAYDITSSGNCTKHAISWTEVITQCLPATAKKVSPDNVYLGYGSEKISIQTWQIDLINVTLQVAFTLGTNPVYPLVRHAYRPDFKTPASIVIFYNSENAVNPSQFIIPSSCITP</sequence>